<dbReference type="InterPro" id="IPR036383">
    <property type="entry name" value="TSP1_rpt_sf"/>
</dbReference>
<feature type="binding site" evidence="14">
    <location>
        <position position="364"/>
    </location>
    <ligand>
        <name>Ca(2+)</name>
        <dbReference type="ChEBI" id="CHEBI:29108"/>
        <label>2</label>
    </ligand>
</feature>
<name>A0A3L8E224_OOCBI</name>
<feature type="binding site" evidence="14">
    <location>
        <position position="486"/>
    </location>
    <ligand>
        <name>Ca(2+)</name>
        <dbReference type="ChEBI" id="CHEBI:29108"/>
        <label>1</label>
    </ligand>
</feature>
<comment type="subcellular location">
    <subcellularLocation>
        <location evidence="1">Secreted</location>
        <location evidence="1">Extracellular space</location>
        <location evidence="1">Extracellular matrix</location>
    </subcellularLocation>
</comment>
<dbReference type="InterPro" id="IPR050439">
    <property type="entry name" value="ADAMTS_ADAMTS-like"/>
</dbReference>
<feature type="disulfide bond" evidence="15">
    <location>
        <begin position="554"/>
        <end position="565"/>
    </location>
</feature>
<reference evidence="21" key="2">
    <citation type="submission" date="2018-07" db="EMBL/GenBank/DDBJ databases">
        <authorList>
            <person name="Mckenzie S.K."/>
            <person name="Kronauer D.J.C."/>
        </authorList>
    </citation>
    <scope>NUCLEOTIDE SEQUENCE</scope>
    <source>
        <strain evidence="21">Clonal line C1</strain>
    </source>
</reference>
<feature type="binding site" evidence="14 16">
    <location>
        <position position="433"/>
    </location>
    <ligand>
        <name>Zn(2+)</name>
        <dbReference type="ChEBI" id="CHEBI:29105"/>
        <note>catalytic</note>
    </ligand>
</feature>
<evidence type="ECO:0000256" key="6">
    <source>
        <dbReference type="ARBA" id="ARBA00022729"/>
    </source>
</evidence>
<dbReference type="Pfam" id="PF19030">
    <property type="entry name" value="TSP1_ADAMTS"/>
    <property type="match status" value="3"/>
</dbReference>
<feature type="repeat" description="TPR" evidence="17">
    <location>
        <begin position="1289"/>
        <end position="1322"/>
    </location>
</feature>
<dbReference type="PRINTS" id="PR01857">
    <property type="entry name" value="ADAMTSFAMILY"/>
</dbReference>
<evidence type="ECO:0000256" key="10">
    <source>
        <dbReference type="ARBA" id="ARBA00023049"/>
    </source>
</evidence>
<dbReference type="SUPFAM" id="SSF82895">
    <property type="entry name" value="TSP-1 type 1 repeat"/>
    <property type="match status" value="4"/>
</dbReference>
<feature type="disulfide bond" evidence="15">
    <location>
        <begin position="511"/>
        <end position="535"/>
    </location>
</feature>
<feature type="binding site" evidence="14 16">
    <location>
        <position position="423"/>
    </location>
    <ligand>
        <name>Zn(2+)</name>
        <dbReference type="ChEBI" id="CHEBI:29105"/>
        <note>catalytic</note>
    </ligand>
</feature>
<dbReference type="Gene3D" id="1.25.40.10">
    <property type="entry name" value="Tetratricopeptide repeat domain"/>
    <property type="match status" value="1"/>
</dbReference>
<feature type="compositionally biased region" description="Basic and acidic residues" evidence="18">
    <location>
        <begin position="224"/>
        <end position="234"/>
    </location>
</feature>
<evidence type="ECO:0000313" key="21">
    <source>
        <dbReference type="EMBL" id="RLU26717.1"/>
    </source>
</evidence>
<dbReference type="Pfam" id="PF19236">
    <property type="entry name" value="ADAMTS_CR_3"/>
    <property type="match status" value="1"/>
</dbReference>
<dbReference type="SMART" id="SM00028">
    <property type="entry name" value="TPR"/>
    <property type="match status" value="3"/>
</dbReference>
<evidence type="ECO:0000256" key="12">
    <source>
        <dbReference type="ARBA" id="ARBA00023180"/>
    </source>
</evidence>
<dbReference type="InterPro" id="IPR011990">
    <property type="entry name" value="TPR-like_helical_dom_sf"/>
</dbReference>
<organism evidence="21">
    <name type="scientific">Ooceraea biroi</name>
    <name type="common">Clonal raider ant</name>
    <name type="synonym">Cerapachys biroi</name>
    <dbReference type="NCBI Taxonomy" id="2015173"/>
    <lineage>
        <taxon>Eukaryota</taxon>
        <taxon>Metazoa</taxon>
        <taxon>Ecdysozoa</taxon>
        <taxon>Arthropoda</taxon>
        <taxon>Hexapoda</taxon>
        <taxon>Insecta</taxon>
        <taxon>Pterygota</taxon>
        <taxon>Neoptera</taxon>
        <taxon>Endopterygota</taxon>
        <taxon>Hymenoptera</taxon>
        <taxon>Apocrita</taxon>
        <taxon>Aculeata</taxon>
        <taxon>Formicoidea</taxon>
        <taxon>Formicidae</taxon>
        <taxon>Dorylinae</taxon>
        <taxon>Ooceraea</taxon>
    </lineage>
</organism>
<gene>
    <name evidence="21" type="ORF">DMN91_000514</name>
</gene>
<feature type="disulfide bond" evidence="15">
    <location>
        <begin position="440"/>
        <end position="467"/>
    </location>
</feature>
<feature type="active site" evidence="13 16">
    <location>
        <position position="424"/>
    </location>
</feature>
<evidence type="ECO:0000256" key="3">
    <source>
        <dbReference type="ARBA" id="ARBA00022530"/>
    </source>
</evidence>
<dbReference type="InterPro" id="IPR041645">
    <property type="entry name" value="ADAMTS_CR_2"/>
</dbReference>
<dbReference type="Pfam" id="PF01421">
    <property type="entry name" value="Reprolysin"/>
    <property type="match status" value="1"/>
</dbReference>
<accession>A0A3L8E224</accession>
<comment type="cofactor">
    <cofactor evidence="14">
        <name>Zn(2+)</name>
        <dbReference type="ChEBI" id="CHEBI:29105"/>
    </cofactor>
    <text evidence="14">Binds 1 zinc ion per subunit.</text>
</comment>
<reference evidence="21" key="1">
    <citation type="journal article" date="2018" name="Genome Res.">
        <title>The genomic architecture and molecular evolution of ant odorant receptors.</title>
        <authorList>
            <person name="McKenzie S.K."/>
            <person name="Kronauer D.J.C."/>
        </authorList>
    </citation>
    <scope>NUCLEOTIDE SEQUENCE [LARGE SCALE GENOMIC DNA]</scope>
    <source>
        <strain evidence="21">Clonal line C1</strain>
    </source>
</reference>
<evidence type="ECO:0000256" key="14">
    <source>
        <dbReference type="PIRSR" id="PIRSR613273-2"/>
    </source>
</evidence>
<dbReference type="PROSITE" id="PS50092">
    <property type="entry name" value="TSP1"/>
    <property type="match status" value="4"/>
</dbReference>
<sequence length="1624" mass="182975">MWCLLMLQILIAAVQPNLEARQHLSSVRGLYTLQEHLHNHEIVIPRKVDHLGDLISHNVTHHHHEDGPIVHYRVAVAGNEYHLELMAADNFIGSAMVVERRKRDLHVRSLAKNHSSKCHYRGFIKGHRNSRVALSACDGLAGMLRGDHGEFWLEPVAVSLDDETTMAGDLGAGARTTSMYGGPTGSAGRPHLVFRRSVEQQQQQLEIGAGGRSKRRRKKKRKQERNCGTREPRRLTETRLEWQTQPGLVQVQGRGRRKHQQKRWHRSKRSISTPRHVEALVVADTTMMAFHQDGDVETYLLTIMNMVSALYLDPTIGNFINVVVVRIILLEEDDAEQGLDITVNADKTLYNFCKWQQELNPGDDSHPNHHDVAILVTREDICSRANTPCSTLGVAHVAGMCQPDRSCSVNEDNGITLAHTITHELGHNFGMYHDTEKIGCSKREGDTLHVMTPTFEVDAVGVAWSRCSRRDITNFLDQGKGDCLEDEPARNNDYAYPDLPPGAMYNAEHQCRLQFGVREASVCSQLHEICSKLWCIVDGICTTMLHPAAPGTHCGKHMWCQNQECVPIVDRPRHIDGGWGEWGSWSECSRSCGAGISTVERKCDHPEPAHGGKFCIGERRRYKICNTQPCPEGAPSFRAVQCSNYDGKEHKSKNYTWLPYFDQTDPCELYCTDTEESVIVPWGEAALDGTPCNVGTRDMCIAGICRKVGCDWAVDSDATEDRCGICHGDGTQCETTSGVYDKNDGPGYKEVVVIPFGSRNIKIEEVGNSKNYIGIGVPHSDKYFLNGKRQITLAGEYEVAGTPALYERDRDREKIRIPGPIKEDIAVYLIYRGHYRNFGLRYEYTVPKKEPDRAPEYTWVSSDWTLCTVTCGGGTQTSQAVCHERKSGIVEDHFCDGIDKPEPKSRECNSNPCPARWWMGPWQMCPVTCGDGALRKRSVMCVFSGAGPDRSDLALPDRDCDKGMRPEEMEPCPDLPPCGPTSEVPLIVYTDKKDMSFYNISLNEQDGITIVDGLTTGEPEILEFDNVVDENPDNSMYNTKPKWTVSRWSQCSNGRRSRKVTCSVPGDCNPDNKPTNVEDCHSGKWITGTWGSCNATCLIKSGVKRREVQCRDRSTDLLSDDCNLDRRPFDTKRCYYRRQCANEKHGKACDARWNNVHLFHATLTVVLNFNSPRMSATIDDKVVAGAKGSNTVKEDPIVALTERVKTLYLFRDRYFETHSIDEAIKKTNDVEKEMRDTLSKFDECKGYEIDGSRAKYYYLKGKALNVVDRFMPQAEELLSKAVKLEPKLIEAWNELGECYWKNDDIKQAKNCFVGALQHDRNKVSLRNLSMVLRQEQASTGEQRTKNIQQGVDYAKEAVSLDTTDGISWAILGNAYLSSFFTVAQSPTTLRLCMSAYMQAEKDIIARSNPDLFYNKAIALKYQEEYSLALESFENAMALDPLWETPRNKRDELLQYLKDVHYSVNNNGYVKPKRLYQLIRALDVKHLGPYKGGSYTSGEKSIKLDLIPLKDLALGLNTEKVVFGKVVCWIQDSDCVPFAFCLVDEQKTCMVVTVYNLAKGRGVTIGDSVGIPEPFVIQQKFSYMNNNFNYRSIRVETPVILVVNGRKLGREQEAGANLHTFKKTD</sequence>
<comment type="caution">
    <text evidence="21">The sequence shown here is derived from an EMBL/GenBank/DDBJ whole genome shotgun (WGS) entry which is preliminary data.</text>
</comment>
<dbReference type="Pfam" id="PF01562">
    <property type="entry name" value="Pep_M12B_propep"/>
    <property type="match status" value="1"/>
</dbReference>
<evidence type="ECO:0000259" key="20">
    <source>
        <dbReference type="PROSITE" id="PS50215"/>
    </source>
</evidence>
<keyword evidence="10" id="KW-0482">Metalloprotease</keyword>
<dbReference type="InterPro" id="IPR024079">
    <property type="entry name" value="MetalloPept_cat_dom_sf"/>
</dbReference>
<evidence type="ECO:0000256" key="5">
    <source>
        <dbReference type="ARBA" id="ARBA00022723"/>
    </source>
</evidence>
<comment type="caution">
    <text evidence="16">Lacks conserved residue(s) required for the propagation of feature annotation.</text>
</comment>
<dbReference type="Pfam" id="PF16669">
    <property type="entry name" value="TTC5_OB"/>
    <property type="match status" value="1"/>
</dbReference>
<dbReference type="Pfam" id="PF00090">
    <property type="entry name" value="TSP_1"/>
    <property type="match status" value="1"/>
</dbReference>
<feature type="domain" description="Peptidase M12B" evidence="20">
    <location>
        <begin position="275"/>
        <end position="488"/>
    </location>
</feature>
<evidence type="ECO:0000256" key="15">
    <source>
        <dbReference type="PIRSR" id="PIRSR613273-3"/>
    </source>
</evidence>
<feature type="binding site" evidence="14">
    <location>
        <position position="483"/>
    </location>
    <ligand>
        <name>Ca(2+)</name>
        <dbReference type="ChEBI" id="CHEBI:29108"/>
        <label>1</label>
    </ligand>
</feature>
<dbReference type="Gene3D" id="3.40.390.10">
    <property type="entry name" value="Collagenase (Catalytic Domain)"/>
    <property type="match status" value="1"/>
</dbReference>
<evidence type="ECO:0000256" key="13">
    <source>
        <dbReference type="PIRSR" id="PIRSR613273-1"/>
    </source>
</evidence>
<feature type="disulfide bond" evidence="15">
    <location>
        <begin position="353"/>
        <end position="407"/>
    </location>
</feature>
<dbReference type="PANTHER" id="PTHR13723:SF200">
    <property type="entry name" value="ADAM METALLOPEPTIDASE WITH THROMBOSPONDIN TYPE 1 MOTIF B, ISOFORM B"/>
    <property type="match status" value="1"/>
</dbReference>
<dbReference type="GO" id="GO:0046872">
    <property type="term" value="F:metal ion binding"/>
    <property type="evidence" value="ECO:0007669"/>
    <property type="project" value="UniProtKB-KW"/>
</dbReference>
<feature type="disulfide bond" evidence="15">
    <location>
        <begin position="603"/>
        <end position="615"/>
    </location>
</feature>
<dbReference type="GO" id="GO:0030198">
    <property type="term" value="P:extracellular matrix organization"/>
    <property type="evidence" value="ECO:0007669"/>
    <property type="project" value="InterPro"/>
</dbReference>
<dbReference type="InterPro" id="IPR010294">
    <property type="entry name" value="ADAMTS_spacer1"/>
</dbReference>
<dbReference type="InterPro" id="IPR013273">
    <property type="entry name" value="ADAMTS/ADAMTS-like"/>
</dbReference>
<keyword evidence="8" id="KW-0378">Hydrolase</keyword>
<feature type="binding site" evidence="14">
    <location>
        <position position="278"/>
    </location>
    <ligand>
        <name>Ca(2+)</name>
        <dbReference type="ChEBI" id="CHEBI:29108"/>
        <label>2</label>
    </ligand>
</feature>
<dbReference type="SUPFAM" id="SSF55486">
    <property type="entry name" value="Metalloproteases ('zincins'), catalytic domain"/>
    <property type="match status" value="1"/>
</dbReference>
<keyword evidence="5 14" id="KW-0479">Metal-binding</keyword>
<feature type="repeat" description="TPR" evidence="17">
    <location>
        <begin position="1409"/>
        <end position="1442"/>
    </location>
</feature>
<keyword evidence="14" id="KW-0106">Calcium</keyword>
<dbReference type="InterPro" id="IPR001590">
    <property type="entry name" value="Peptidase_M12B"/>
</dbReference>
<feature type="disulfide bond" evidence="15">
    <location>
        <begin position="530"/>
        <end position="560"/>
    </location>
</feature>
<feature type="disulfide bond" evidence="15">
    <location>
        <begin position="588"/>
        <end position="625"/>
    </location>
</feature>
<evidence type="ECO:0000256" key="11">
    <source>
        <dbReference type="ARBA" id="ARBA00023157"/>
    </source>
</evidence>
<keyword evidence="4" id="KW-0645">Protease</keyword>
<evidence type="ECO:0000256" key="18">
    <source>
        <dbReference type="SAM" id="MobiDB-lite"/>
    </source>
</evidence>
<evidence type="ECO:0000256" key="9">
    <source>
        <dbReference type="ARBA" id="ARBA00022833"/>
    </source>
</evidence>
<feature type="signal peptide" evidence="19">
    <location>
        <begin position="1"/>
        <end position="20"/>
    </location>
</feature>
<dbReference type="Pfam" id="PF05986">
    <property type="entry name" value="ADAMTS_spacer1"/>
    <property type="match status" value="1"/>
</dbReference>
<evidence type="ECO:0000256" key="16">
    <source>
        <dbReference type="PROSITE-ProRule" id="PRU00276"/>
    </source>
</evidence>
<dbReference type="Gene3D" id="2.60.120.830">
    <property type="match status" value="1"/>
</dbReference>
<feature type="binding site" evidence="14">
    <location>
        <position position="278"/>
    </location>
    <ligand>
        <name>Ca(2+)</name>
        <dbReference type="ChEBI" id="CHEBI:29108"/>
        <label>1</label>
    </ligand>
</feature>
<dbReference type="InterPro" id="IPR038645">
    <property type="entry name" value="TTC5_OB_sf"/>
</dbReference>
<keyword evidence="17" id="KW-0802">TPR repeat</keyword>
<proteinExistence type="predicted"/>
<keyword evidence="2" id="KW-0964">Secreted</keyword>
<dbReference type="GO" id="GO:0006508">
    <property type="term" value="P:proteolysis"/>
    <property type="evidence" value="ECO:0007669"/>
    <property type="project" value="UniProtKB-KW"/>
</dbReference>
<dbReference type="InterPro" id="IPR032076">
    <property type="entry name" value="TTC5_OB"/>
</dbReference>
<feature type="binding site" evidence="14 16">
    <location>
        <position position="427"/>
    </location>
    <ligand>
        <name>Zn(2+)</name>
        <dbReference type="ChEBI" id="CHEBI:29105"/>
        <note>catalytic</note>
    </ligand>
</feature>
<dbReference type="InterPro" id="IPR002870">
    <property type="entry name" value="Peptidase_M12B_N"/>
</dbReference>
<dbReference type="InterPro" id="IPR000884">
    <property type="entry name" value="TSP1_rpt"/>
</dbReference>
<dbReference type="Pfam" id="PF17771">
    <property type="entry name" value="ADAMTS_CR_2"/>
    <property type="match status" value="1"/>
</dbReference>
<keyword evidence="6 19" id="KW-0732">Signal</keyword>
<feature type="disulfide bond" evidence="15">
    <location>
        <begin position="382"/>
        <end position="389"/>
    </location>
</feature>
<feature type="disulfide bond" evidence="15">
    <location>
        <begin position="401"/>
        <end position="483"/>
    </location>
</feature>
<feature type="binding site" evidence="14">
    <location>
        <position position="371"/>
    </location>
    <ligand>
        <name>Ca(2+)</name>
        <dbReference type="ChEBI" id="CHEBI:29108"/>
        <label>1</label>
    </ligand>
</feature>
<feature type="binding site" description="in inhibited form" evidence="14">
    <location>
        <position position="227"/>
    </location>
    <ligand>
        <name>Zn(2+)</name>
        <dbReference type="ChEBI" id="CHEBI:29105"/>
        <note>catalytic</note>
    </ligand>
</feature>
<feature type="region of interest" description="Disordered" evidence="18">
    <location>
        <begin position="251"/>
        <end position="270"/>
    </location>
</feature>
<evidence type="ECO:0000256" key="17">
    <source>
        <dbReference type="PROSITE-ProRule" id="PRU00339"/>
    </source>
</evidence>
<evidence type="ECO:0000256" key="2">
    <source>
        <dbReference type="ARBA" id="ARBA00022525"/>
    </source>
</evidence>
<dbReference type="PROSITE" id="PS50005">
    <property type="entry name" value="TPR"/>
    <property type="match status" value="2"/>
</dbReference>
<feature type="chain" id="PRO_5018185868" description="Peptidase M12B domain-containing protein" evidence="19">
    <location>
        <begin position="21"/>
        <end position="1624"/>
    </location>
</feature>
<evidence type="ECO:0000256" key="19">
    <source>
        <dbReference type="SAM" id="SignalP"/>
    </source>
</evidence>
<dbReference type="InterPro" id="IPR019734">
    <property type="entry name" value="TPR_rpt"/>
</dbReference>
<dbReference type="PANTHER" id="PTHR13723">
    <property type="entry name" value="ADAMTS A DISINTEGRIN AND METALLOPROTEASE WITH THROMBOSPONDIN MOTIFS PROTEASE"/>
    <property type="match status" value="1"/>
</dbReference>
<dbReference type="FunFam" id="2.20.100.10:FF:000006">
    <property type="entry name" value="A disintegrin and metalloproteinase with thrombospondin motifs 1"/>
    <property type="match status" value="1"/>
</dbReference>
<dbReference type="Gene3D" id="3.40.1620.60">
    <property type="match status" value="1"/>
</dbReference>
<dbReference type="Proteomes" id="UP000279307">
    <property type="component" value="Chromosome 1"/>
</dbReference>
<dbReference type="Gene3D" id="2.40.50.550">
    <property type="match status" value="1"/>
</dbReference>
<dbReference type="OrthoDB" id="423589at2759"/>
<dbReference type="FunFam" id="2.20.100.10:FF:000005">
    <property type="entry name" value="ADAM metallopeptidase with thrombospondin type 1 motif 9"/>
    <property type="match status" value="1"/>
</dbReference>
<evidence type="ECO:0000256" key="8">
    <source>
        <dbReference type="ARBA" id="ARBA00022801"/>
    </source>
</evidence>
<keyword evidence="7" id="KW-0677">Repeat</keyword>
<dbReference type="Gene3D" id="2.20.100.10">
    <property type="entry name" value="Thrombospondin type-1 (TSP1) repeat"/>
    <property type="match status" value="3"/>
</dbReference>
<evidence type="ECO:0000256" key="1">
    <source>
        <dbReference type="ARBA" id="ARBA00004498"/>
    </source>
</evidence>
<feature type="disulfide bond" evidence="15">
    <location>
        <begin position="523"/>
        <end position="541"/>
    </location>
</feature>
<feature type="compositionally biased region" description="Basic residues" evidence="18">
    <location>
        <begin position="254"/>
        <end position="269"/>
    </location>
</feature>
<protein>
    <recommendedName>
        <fullName evidence="20">Peptidase M12B domain-containing protein</fullName>
    </recommendedName>
</protein>
<dbReference type="GO" id="GO:0031012">
    <property type="term" value="C:extracellular matrix"/>
    <property type="evidence" value="ECO:0007669"/>
    <property type="project" value="TreeGrafter"/>
</dbReference>
<dbReference type="SUPFAM" id="SSF48452">
    <property type="entry name" value="TPR-like"/>
    <property type="match status" value="1"/>
</dbReference>
<dbReference type="GO" id="GO:0004222">
    <property type="term" value="F:metalloendopeptidase activity"/>
    <property type="evidence" value="ECO:0007669"/>
    <property type="project" value="InterPro"/>
</dbReference>
<evidence type="ECO:0000256" key="4">
    <source>
        <dbReference type="ARBA" id="ARBA00022670"/>
    </source>
</evidence>
<dbReference type="CDD" id="cd04273">
    <property type="entry name" value="ZnMc_ADAMTS_like"/>
    <property type="match status" value="1"/>
</dbReference>
<dbReference type="PROSITE" id="PS50215">
    <property type="entry name" value="ADAM_MEPRO"/>
    <property type="match status" value="1"/>
</dbReference>
<feature type="binding site" evidence="14">
    <location>
        <position position="486"/>
    </location>
    <ligand>
        <name>Ca(2+)</name>
        <dbReference type="ChEBI" id="CHEBI:29108"/>
        <label>2</label>
    </ligand>
</feature>
<dbReference type="FunFam" id="3.40.390.10:FF:000001">
    <property type="entry name" value="A disintegrin and metalloproteinase with thrombospondin motifs 1"/>
    <property type="match status" value="1"/>
</dbReference>
<keyword evidence="11 15" id="KW-1015">Disulfide bond</keyword>
<feature type="binding site" evidence="14">
    <location>
        <position position="364"/>
    </location>
    <ligand>
        <name>Ca(2+)</name>
        <dbReference type="ChEBI" id="CHEBI:29108"/>
        <label>1</label>
    </ligand>
</feature>
<feature type="disulfide bond" evidence="15">
    <location>
        <begin position="592"/>
        <end position="630"/>
    </location>
</feature>
<keyword evidence="12" id="KW-0325">Glycoprotein</keyword>
<dbReference type="InterPro" id="IPR045371">
    <property type="entry name" value="ADAMTS_CR_3"/>
</dbReference>
<dbReference type="SMART" id="SM00209">
    <property type="entry name" value="TSP1"/>
    <property type="match status" value="5"/>
</dbReference>
<keyword evidence="9 14" id="KW-0862">Zinc</keyword>
<keyword evidence="3" id="KW-0272">Extracellular matrix</keyword>
<feature type="compositionally biased region" description="Basic residues" evidence="18">
    <location>
        <begin position="212"/>
        <end position="223"/>
    </location>
</feature>
<dbReference type="EMBL" id="QOIP01000001">
    <property type="protein sequence ID" value="RLU26717.1"/>
    <property type="molecule type" value="Genomic_DNA"/>
</dbReference>
<evidence type="ECO:0000256" key="7">
    <source>
        <dbReference type="ARBA" id="ARBA00022737"/>
    </source>
</evidence>
<feature type="region of interest" description="Disordered" evidence="18">
    <location>
        <begin position="198"/>
        <end position="234"/>
    </location>
</feature>